<sequence>MKTPRQHLAQKEDSRDSRDFPKIPWHALNAHTYVQPQAFLSHYFTNKPWSPLSEYLVKEAMECDYTGVCLASLASHPPRQVLRHYLPAQSNIPHLQGTTPYIFLTRTNSTLYQRDYDWSDVQVIGLAMNSESTHLLGKIYLELYKYSQEVFRNNPTRLFIHGYFTFKGWMYLWLFDRCGVYGPVPLNKVDDKEQVRSVLSGYLCMSDAELGLNPLVKKDTLGTYIMSKYDESQEPAKLYLVDPPITYPEHLTDHRSICYRASKTSDMDDKRLFVKFSWIPQKQSSESQFLRLLTDLKISEAVELVSHQDGEPISSIRQALSLGLPTKAEIASDADAVMTCVVLSPLSRLLQNYTDGWSFLEDFRDAIKEHHSSCFSGTVLYCDEPLSNNIAVAVQKLKEQREILIGLDQAAQVDAGSGLADGTKAFMAIDALKSGPHNYRHDLESFFYIFLWLCTCGPGTMPTNSVFYRWATGDDIDIAAKKLDDIKHHFADIVSEFREDCILFKDIAYRLRTVLFFSGVGIPEIDWNQAQYEGVMQAFEVTIQEAKSVVCRIIDKVA</sequence>
<name>A0ACC1SZQ3_9HYPO</name>
<accession>A0ACC1SZQ3</accession>
<evidence type="ECO:0000313" key="1">
    <source>
        <dbReference type="EMBL" id="KAJ3549586.1"/>
    </source>
</evidence>
<dbReference type="Proteomes" id="UP001148629">
    <property type="component" value="Unassembled WGS sequence"/>
</dbReference>
<keyword evidence="2" id="KW-1185">Reference proteome</keyword>
<reference evidence="1" key="1">
    <citation type="submission" date="2022-08" db="EMBL/GenBank/DDBJ databases">
        <title>Genome Sequence of Fusarium decemcellulare.</title>
        <authorList>
            <person name="Buettner E."/>
        </authorList>
    </citation>
    <scope>NUCLEOTIDE SEQUENCE</scope>
    <source>
        <strain evidence="1">Babe19</strain>
    </source>
</reference>
<evidence type="ECO:0000313" key="2">
    <source>
        <dbReference type="Proteomes" id="UP001148629"/>
    </source>
</evidence>
<dbReference type="EMBL" id="JANRMS010000019">
    <property type="protein sequence ID" value="KAJ3549586.1"/>
    <property type="molecule type" value="Genomic_DNA"/>
</dbReference>
<gene>
    <name evidence="1" type="ORF">NM208_g427</name>
</gene>
<comment type="caution">
    <text evidence="1">The sequence shown here is derived from an EMBL/GenBank/DDBJ whole genome shotgun (WGS) entry which is preliminary data.</text>
</comment>
<proteinExistence type="predicted"/>
<protein>
    <submittedName>
        <fullName evidence="1">Uncharacterized protein</fullName>
    </submittedName>
</protein>
<organism evidence="1 2">
    <name type="scientific">Fusarium decemcellulare</name>
    <dbReference type="NCBI Taxonomy" id="57161"/>
    <lineage>
        <taxon>Eukaryota</taxon>
        <taxon>Fungi</taxon>
        <taxon>Dikarya</taxon>
        <taxon>Ascomycota</taxon>
        <taxon>Pezizomycotina</taxon>
        <taxon>Sordariomycetes</taxon>
        <taxon>Hypocreomycetidae</taxon>
        <taxon>Hypocreales</taxon>
        <taxon>Nectriaceae</taxon>
        <taxon>Fusarium</taxon>
        <taxon>Fusarium decemcellulare species complex</taxon>
    </lineage>
</organism>